<proteinExistence type="predicted"/>
<dbReference type="PANTHER" id="PTHR43272:SF33">
    <property type="entry name" value="AMP-BINDING DOMAIN-CONTAINING PROTEIN-RELATED"/>
    <property type="match status" value="1"/>
</dbReference>
<dbReference type="RefSeq" id="XP_458904.2">
    <property type="nucleotide sequence ID" value="XM_458904.1"/>
</dbReference>
<dbReference type="STRING" id="284592.Q6BSB6"/>
<dbReference type="InterPro" id="IPR000873">
    <property type="entry name" value="AMP-dep_synth/lig_dom"/>
</dbReference>
<dbReference type="VEuPathDB" id="FungiDB:DEHA2D10098g"/>
<name>Q6BSB6_DEBHA</name>
<accession>Q6BSB6</accession>
<evidence type="ECO:0000256" key="1">
    <source>
        <dbReference type="ARBA" id="ARBA00022741"/>
    </source>
</evidence>
<dbReference type="GO" id="GO:0005783">
    <property type="term" value="C:endoplasmic reticulum"/>
    <property type="evidence" value="ECO:0007669"/>
    <property type="project" value="TreeGrafter"/>
</dbReference>
<dbReference type="SUPFAM" id="SSF56801">
    <property type="entry name" value="Acetyl-CoA synthetase-like"/>
    <property type="match status" value="1"/>
</dbReference>
<evidence type="ECO:0000313" key="5">
    <source>
        <dbReference type="Proteomes" id="UP000000599"/>
    </source>
</evidence>
<dbReference type="Gene3D" id="3.40.50.12780">
    <property type="entry name" value="N-terminal domain of ligase-like"/>
    <property type="match status" value="1"/>
</dbReference>
<evidence type="ECO:0000313" key="4">
    <source>
        <dbReference type="EMBL" id="CAG87058.2"/>
    </source>
</evidence>
<reference evidence="4 5" key="1">
    <citation type="journal article" date="2004" name="Nature">
        <title>Genome evolution in yeasts.</title>
        <authorList>
            <consortium name="Genolevures"/>
            <person name="Dujon B."/>
            <person name="Sherman D."/>
            <person name="Fischer G."/>
            <person name="Durrens P."/>
            <person name="Casaregola S."/>
            <person name="Lafontaine I."/>
            <person name="de Montigny J."/>
            <person name="Marck C."/>
            <person name="Neuveglise C."/>
            <person name="Talla E."/>
            <person name="Goffard N."/>
            <person name="Frangeul L."/>
            <person name="Aigle M."/>
            <person name="Anthouard V."/>
            <person name="Babour A."/>
            <person name="Barbe V."/>
            <person name="Barnay S."/>
            <person name="Blanchin S."/>
            <person name="Beckerich J.M."/>
            <person name="Beyne E."/>
            <person name="Bleykasten C."/>
            <person name="Boisrame A."/>
            <person name="Boyer J."/>
            <person name="Cattolico L."/>
            <person name="Confanioleri F."/>
            <person name="de Daruvar A."/>
            <person name="Despons L."/>
            <person name="Fabre E."/>
            <person name="Fairhead C."/>
            <person name="Ferry-Dumazet H."/>
            <person name="Groppi A."/>
            <person name="Hantraye F."/>
            <person name="Hennequin C."/>
            <person name="Jauniaux N."/>
            <person name="Joyet P."/>
            <person name="Kachouri R."/>
            <person name="Kerrest A."/>
            <person name="Koszul R."/>
            <person name="Lemaire M."/>
            <person name="Lesur I."/>
            <person name="Ma L."/>
            <person name="Muller H."/>
            <person name="Nicaud J.M."/>
            <person name="Nikolski M."/>
            <person name="Oztas S."/>
            <person name="Ozier-Kalogeropoulos O."/>
            <person name="Pellenz S."/>
            <person name="Potier S."/>
            <person name="Richard G.F."/>
            <person name="Straub M.L."/>
            <person name="Suleau A."/>
            <person name="Swennene D."/>
            <person name="Tekaia F."/>
            <person name="Wesolowski-Louvel M."/>
            <person name="Westhof E."/>
            <person name="Wirth B."/>
            <person name="Zeniou-Meyer M."/>
            <person name="Zivanovic I."/>
            <person name="Bolotin-Fukuhara M."/>
            <person name="Thierry A."/>
            <person name="Bouchier C."/>
            <person name="Caudron B."/>
            <person name="Scarpelli C."/>
            <person name="Gaillardin C."/>
            <person name="Weissenbach J."/>
            <person name="Wincker P."/>
            <person name="Souciet J.L."/>
        </authorList>
    </citation>
    <scope>NUCLEOTIDE SEQUENCE [LARGE SCALE GENOMIC DNA]</scope>
    <source>
        <strain evidence="5">ATCC 36239 / CBS 767 / BCRC 21394 / JCM 1990 / NBRC 0083 / IGC 2968</strain>
    </source>
</reference>
<organism evidence="4 5">
    <name type="scientific">Debaryomyces hansenii (strain ATCC 36239 / CBS 767 / BCRC 21394 / JCM 1990 / NBRC 0083 / IGC 2968)</name>
    <name type="common">Yeast</name>
    <name type="synonym">Torulaspora hansenii</name>
    <dbReference type="NCBI Taxonomy" id="284592"/>
    <lineage>
        <taxon>Eukaryota</taxon>
        <taxon>Fungi</taxon>
        <taxon>Dikarya</taxon>
        <taxon>Ascomycota</taxon>
        <taxon>Saccharomycotina</taxon>
        <taxon>Pichiomycetes</taxon>
        <taxon>Debaryomycetaceae</taxon>
        <taxon>Debaryomyces</taxon>
    </lineage>
</organism>
<gene>
    <name evidence="4" type="ordered locus">DEHA2D10098g</name>
</gene>
<dbReference type="InterPro" id="IPR042099">
    <property type="entry name" value="ANL_N_sf"/>
</dbReference>
<evidence type="ECO:0000256" key="2">
    <source>
        <dbReference type="ARBA" id="ARBA00022840"/>
    </source>
</evidence>
<dbReference type="OrthoDB" id="1700726at2759"/>
<dbReference type="eggNOG" id="KOG1256">
    <property type="taxonomic scope" value="Eukaryota"/>
</dbReference>
<dbReference type="AlphaFoldDB" id="Q6BSB6"/>
<dbReference type="GO" id="GO:0005524">
    <property type="term" value="F:ATP binding"/>
    <property type="evidence" value="ECO:0007669"/>
    <property type="project" value="UniProtKB-KW"/>
</dbReference>
<dbReference type="HOGENOM" id="CLU_000022_45_4_1"/>
<dbReference type="GeneID" id="2901344"/>
<sequence>MTSMDVNTTSSADVYDYGDSPYLFKPYNKPIAELISEHLPLSMENQHDCVPIPGTEEPGYSGVYRNKAFSNGLKKTLTPYLTTYHEFFKNAVSLYEDNPCLAGRKYDYNSKKSADTYSSKTYKEVDELKSNYGSGLLYLLQRNQFKNSEKFESHKKIDNHVRDYKNYDVNNHSFLVCVYSANRPEWVLSDLMCSSYSITNTALYDTLGPDTSKFILSNTQSPAIITTKNHIKTIVELKKTYPKELEHVIQIISLDPLDLKNETPLSAEDQNLVRMCQERNIELCDLDYTINLGASFPIPELPPTPNSLFTISFTSGTTGSKPKGVMLTHRTAAAGITSNFMGLPRVDNKRTFAFLPLAHIFERLNCAHGVSQGVCMGFPQIGGTPLTLVEDLKIFKPNNMSNVPRIFTKYEAAIKAQTIDHTTSSVTRAVYKKVFDKKIKLQEAYDGADGHHALYDNFFLENIRKEFGFDEMKFVLTGSAPIAPSTVKFLKASLNIAMLQGYGITETFGGIAYSFPYEAEPGTCGSISITTEMRLRELPDMGYRLDDPEGPRGELLLRGPQVFEKYFKNEEETAKTIDKDGWYLTGDIARFSKDHGRIFIVDRVKNFFKLSQGEYITPEKIENKYLSSSSILNQLYIHGDPSRNFLVGVVGIDSEGAIQFLVDKCDTRRSLLTTSESILNELNKKGNRTLLLTFMNANCRDQLQGFERLHNIYIEFEPLRLDRDVVTATQKLKRPSAFKFFSKNIDDMYSEGSLIRPIRL</sequence>
<dbReference type="GO" id="GO:0016020">
    <property type="term" value="C:membrane"/>
    <property type="evidence" value="ECO:0007669"/>
    <property type="project" value="TreeGrafter"/>
</dbReference>
<dbReference type="KEGG" id="dha:DEHA2D10098g"/>
<dbReference type="Pfam" id="PF00501">
    <property type="entry name" value="AMP-binding"/>
    <property type="match status" value="1"/>
</dbReference>
<feature type="domain" description="AMP-dependent synthetase/ligase" evidence="3">
    <location>
        <begin position="176"/>
        <end position="567"/>
    </location>
</feature>
<dbReference type="EMBL" id="CR382136">
    <property type="protein sequence ID" value="CAG87058.2"/>
    <property type="molecule type" value="Genomic_DNA"/>
</dbReference>
<dbReference type="Proteomes" id="UP000000599">
    <property type="component" value="Chromosome D"/>
</dbReference>
<dbReference type="FunCoup" id="Q6BSB6">
    <property type="interactions" value="313"/>
</dbReference>
<keyword evidence="1" id="KW-0547">Nucleotide-binding</keyword>
<keyword evidence="2" id="KW-0067">ATP-binding</keyword>
<dbReference type="InParanoid" id="Q6BSB6"/>
<dbReference type="PANTHER" id="PTHR43272">
    <property type="entry name" value="LONG-CHAIN-FATTY-ACID--COA LIGASE"/>
    <property type="match status" value="1"/>
</dbReference>
<protein>
    <submittedName>
        <fullName evidence="4">DEHA2D10098p</fullName>
    </submittedName>
</protein>
<keyword evidence="5" id="KW-1185">Reference proteome</keyword>
<evidence type="ECO:0000259" key="3">
    <source>
        <dbReference type="Pfam" id="PF00501"/>
    </source>
</evidence>
<dbReference type="OMA" id="KCPIVEH"/>
<dbReference type="GO" id="GO:0004467">
    <property type="term" value="F:long-chain fatty acid-CoA ligase activity"/>
    <property type="evidence" value="ECO:0007669"/>
    <property type="project" value="TreeGrafter"/>
</dbReference>